<dbReference type="Gene3D" id="1.10.533.10">
    <property type="entry name" value="Death Domain, Fas"/>
    <property type="match status" value="1"/>
</dbReference>
<dbReference type="AlphaFoldDB" id="A0A556U0J7"/>
<evidence type="ECO:0000313" key="2">
    <source>
        <dbReference type="EMBL" id="TSL61279.1"/>
    </source>
</evidence>
<comment type="caution">
    <text evidence="2">The sequence shown here is derived from an EMBL/GenBank/DDBJ whole genome shotgun (WGS) entry which is preliminary data.</text>
</comment>
<protein>
    <submittedName>
        <fullName evidence="2">Caspase-9</fullName>
    </submittedName>
</protein>
<dbReference type="InterPro" id="IPR011029">
    <property type="entry name" value="DEATH-like_dom_sf"/>
</dbReference>
<dbReference type="GO" id="GO:0042981">
    <property type="term" value="P:regulation of apoptotic process"/>
    <property type="evidence" value="ECO:0007669"/>
    <property type="project" value="InterPro"/>
</dbReference>
<dbReference type="SMART" id="SM00114">
    <property type="entry name" value="CARD"/>
    <property type="match status" value="1"/>
</dbReference>
<dbReference type="OrthoDB" id="6044770at2759"/>
<dbReference type="PANTHER" id="PTHR15034">
    <property type="entry name" value="DEATH DOMAIN-CONTAINING PROTEIN CRADD"/>
    <property type="match status" value="1"/>
</dbReference>
<dbReference type="SUPFAM" id="SSF47986">
    <property type="entry name" value="DEATH domain"/>
    <property type="match status" value="1"/>
</dbReference>
<dbReference type="PANTHER" id="PTHR15034:SF5">
    <property type="entry name" value="DEATH DOMAIN-CONTAINING PROTEIN CRADD"/>
    <property type="match status" value="1"/>
</dbReference>
<evidence type="ECO:0000313" key="3">
    <source>
        <dbReference type="Proteomes" id="UP000319801"/>
    </source>
</evidence>
<dbReference type="InterPro" id="IPR001315">
    <property type="entry name" value="CARD"/>
</dbReference>
<evidence type="ECO:0000259" key="1">
    <source>
        <dbReference type="PROSITE" id="PS50209"/>
    </source>
</evidence>
<dbReference type="InterPro" id="IPR037939">
    <property type="entry name" value="CRADD"/>
</dbReference>
<keyword evidence="3" id="KW-1185">Reference proteome</keyword>
<gene>
    <name evidence="2" type="ORF">Baya_6550</name>
</gene>
<feature type="domain" description="CARD" evidence="1">
    <location>
        <begin position="1"/>
        <end position="90"/>
    </location>
</feature>
<dbReference type="PROSITE" id="PS50209">
    <property type="entry name" value="CARD"/>
    <property type="match status" value="1"/>
</dbReference>
<dbReference type="CDD" id="cd08326">
    <property type="entry name" value="CARD_CASP9"/>
    <property type="match status" value="1"/>
</dbReference>
<organism evidence="2 3">
    <name type="scientific">Bagarius yarrelli</name>
    <name type="common">Goonch</name>
    <name type="synonym">Bagrus yarrelli</name>
    <dbReference type="NCBI Taxonomy" id="175774"/>
    <lineage>
        <taxon>Eukaryota</taxon>
        <taxon>Metazoa</taxon>
        <taxon>Chordata</taxon>
        <taxon>Craniata</taxon>
        <taxon>Vertebrata</taxon>
        <taxon>Euteleostomi</taxon>
        <taxon>Actinopterygii</taxon>
        <taxon>Neopterygii</taxon>
        <taxon>Teleostei</taxon>
        <taxon>Ostariophysi</taxon>
        <taxon>Siluriformes</taxon>
        <taxon>Sisoridae</taxon>
        <taxon>Sisorinae</taxon>
        <taxon>Bagarius</taxon>
    </lineage>
</organism>
<dbReference type="GO" id="GO:0002020">
    <property type="term" value="F:protease binding"/>
    <property type="evidence" value="ECO:0007669"/>
    <property type="project" value="InterPro"/>
</dbReference>
<dbReference type="EMBL" id="VCAZ01000034">
    <property type="protein sequence ID" value="TSL61279.1"/>
    <property type="molecule type" value="Genomic_DNA"/>
</dbReference>
<name>A0A556U0J7_BAGYA</name>
<dbReference type="Proteomes" id="UP000319801">
    <property type="component" value="Unassembled WGS sequence"/>
</dbReference>
<proteinExistence type="predicted"/>
<accession>A0A556U0J7</accession>
<dbReference type="InterPro" id="IPR042147">
    <property type="entry name" value="CARD_CASP9"/>
</dbReference>
<dbReference type="Pfam" id="PF00619">
    <property type="entry name" value="CARD"/>
    <property type="match status" value="1"/>
</dbReference>
<reference evidence="2 3" key="1">
    <citation type="journal article" date="2019" name="Genome Biol. Evol.">
        <title>Whole-Genome Sequencing of the Giant Devil Catfish, Bagarius yarrelli.</title>
        <authorList>
            <person name="Jiang W."/>
            <person name="Lv Y."/>
            <person name="Cheng L."/>
            <person name="Yang K."/>
            <person name="Chao B."/>
            <person name="Wang X."/>
            <person name="Li Y."/>
            <person name="Pan X."/>
            <person name="You X."/>
            <person name="Zhang Y."/>
            <person name="Yang J."/>
            <person name="Li J."/>
            <person name="Zhang X."/>
            <person name="Liu S."/>
            <person name="Sun C."/>
            <person name="Yang J."/>
            <person name="Shi Q."/>
        </authorList>
    </citation>
    <scope>NUCLEOTIDE SEQUENCE [LARGE SCALE GENOMIC DNA]</scope>
    <source>
        <strain evidence="2">JWS20170419001</strain>
        <tissue evidence="2">Muscle</tissue>
    </source>
</reference>
<dbReference type="GO" id="GO:0070513">
    <property type="term" value="F:death domain binding"/>
    <property type="evidence" value="ECO:0007669"/>
    <property type="project" value="InterPro"/>
</dbReference>
<sequence>MDRRHKEILRQKRRDLVLNLDPEGVYDGLLSRGIFTDDMIDEIKSAGPRRAQARQLARDLETRGSRAFPAFLECLRETGQHMLADLLETGASASVPLPLHLPVQPRVIPLPVWNPVKTERGDVPEKLFPLKPRTLPLARE</sequence>